<dbReference type="EMBL" id="GBRH01188607">
    <property type="protein sequence ID" value="JAE09289.1"/>
    <property type="molecule type" value="Transcribed_RNA"/>
</dbReference>
<dbReference type="Gene3D" id="3.40.50.620">
    <property type="entry name" value="HUPs"/>
    <property type="match status" value="1"/>
</dbReference>
<organism evidence="1">
    <name type="scientific">Arundo donax</name>
    <name type="common">Giant reed</name>
    <name type="synonym">Donax arundinaceus</name>
    <dbReference type="NCBI Taxonomy" id="35708"/>
    <lineage>
        <taxon>Eukaryota</taxon>
        <taxon>Viridiplantae</taxon>
        <taxon>Streptophyta</taxon>
        <taxon>Embryophyta</taxon>
        <taxon>Tracheophyta</taxon>
        <taxon>Spermatophyta</taxon>
        <taxon>Magnoliopsida</taxon>
        <taxon>Liliopsida</taxon>
        <taxon>Poales</taxon>
        <taxon>Poaceae</taxon>
        <taxon>PACMAD clade</taxon>
        <taxon>Arundinoideae</taxon>
        <taxon>Arundineae</taxon>
        <taxon>Arundo</taxon>
    </lineage>
</organism>
<evidence type="ECO:0008006" key="2">
    <source>
        <dbReference type="Google" id="ProtNLM"/>
    </source>
</evidence>
<name>A0A0A9FDI7_ARUDO</name>
<protein>
    <recommendedName>
        <fullName evidence="2">UspA domain-containing protein</fullName>
    </recommendedName>
</protein>
<dbReference type="AlphaFoldDB" id="A0A0A9FDI7"/>
<sequence length="65" mass="7241">MDTQEEAEVTESSSNVASIIGLAVSSSKSSKYAVKWALKNFCDRERTRLMLIHVRQKVTLVPTPC</sequence>
<evidence type="ECO:0000313" key="1">
    <source>
        <dbReference type="EMBL" id="JAE09289.1"/>
    </source>
</evidence>
<proteinExistence type="predicted"/>
<reference evidence="1" key="1">
    <citation type="submission" date="2014-09" db="EMBL/GenBank/DDBJ databases">
        <authorList>
            <person name="Magalhaes I.L.F."/>
            <person name="Oliveira U."/>
            <person name="Santos F.R."/>
            <person name="Vidigal T.H.D.A."/>
            <person name="Brescovit A.D."/>
            <person name="Santos A.J."/>
        </authorList>
    </citation>
    <scope>NUCLEOTIDE SEQUENCE</scope>
    <source>
        <tissue evidence="1">Shoot tissue taken approximately 20 cm above the soil surface</tissue>
    </source>
</reference>
<accession>A0A0A9FDI7</accession>
<dbReference type="PANTHER" id="PTHR47382">
    <property type="entry name" value="U-BOX DOMAIN-CONTAINING PROTEIN 52-LIKE"/>
    <property type="match status" value="1"/>
</dbReference>
<dbReference type="PANTHER" id="PTHR47382:SF9">
    <property type="entry name" value="U-BOX KINASE FAMILY PROTEIN"/>
    <property type="match status" value="1"/>
</dbReference>
<dbReference type="InterPro" id="IPR014729">
    <property type="entry name" value="Rossmann-like_a/b/a_fold"/>
</dbReference>
<reference evidence="1" key="2">
    <citation type="journal article" date="2015" name="Data Brief">
        <title>Shoot transcriptome of the giant reed, Arundo donax.</title>
        <authorList>
            <person name="Barrero R.A."/>
            <person name="Guerrero F.D."/>
            <person name="Moolhuijzen P."/>
            <person name="Goolsby J.A."/>
            <person name="Tidwell J."/>
            <person name="Bellgard S.E."/>
            <person name="Bellgard M.I."/>
        </authorList>
    </citation>
    <scope>NUCLEOTIDE SEQUENCE</scope>
    <source>
        <tissue evidence="1">Shoot tissue taken approximately 20 cm above the soil surface</tissue>
    </source>
</reference>